<evidence type="ECO:0000256" key="15">
    <source>
        <dbReference type="ARBA" id="ARBA00023242"/>
    </source>
</evidence>
<dbReference type="Gene3D" id="1.10.8.10">
    <property type="entry name" value="DNA helicase RuvA subunit, C-terminal domain"/>
    <property type="match status" value="1"/>
</dbReference>
<evidence type="ECO:0000256" key="12">
    <source>
        <dbReference type="ARBA" id="ARBA00022801"/>
    </source>
</evidence>
<evidence type="ECO:0000313" key="19">
    <source>
        <dbReference type="Proteomes" id="UP000085678"/>
    </source>
</evidence>
<dbReference type="PROSITE" id="PS50802">
    <property type="entry name" value="OTU"/>
    <property type="match status" value="1"/>
</dbReference>
<dbReference type="GO" id="GO:0005634">
    <property type="term" value="C:nucleus"/>
    <property type="evidence" value="ECO:0007669"/>
    <property type="project" value="UniProtKB-SubCell"/>
</dbReference>
<feature type="compositionally biased region" description="Basic and acidic residues" evidence="16">
    <location>
        <begin position="508"/>
        <end position="518"/>
    </location>
</feature>
<dbReference type="GeneID" id="106168835"/>
<name>A0A1S3IZ63_LINAN</name>
<keyword evidence="19" id="KW-1185">Reference proteome</keyword>
<dbReference type="GO" id="GO:0005737">
    <property type="term" value="C:cytoplasm"/>
    <property type="evidence" value="ECO:0007669"/>
    <property type="project" value="UniProtKB-SubCell"/>
</dbReference>
<dbReference type="Pfam" id="PF02338">
    <property type="entry name" value="OTU"/>
    <property type="match status" value="1"/>
</dbReference>
<dbReference type="PROSITE" id="PS51036">
    <property type="entry name" value="ZF_A20"/>
    <property type="match status" value="2"/>
</dbReference>
<dbReference type="AlphaFoldDB" id="A0A1S3IZ63"/>
<evidence type="ECO:0000256" key="5">
    <source>
        <dbReference type="ARBA" id="ARBA00012759"/>
    </source>
</evidence>
<evidence type="ECO:0000256" key="16">
    <source>
        <dbReference type="SAM" id="MobiDB-lite"/>
    </source>
</evidence>
<evidence type="ECO:0000313" key="21">
    <source>
        <dbReference type="RefSeq" id="XP_023931924.1"/>
    </source>
</evidence>
<gene>
    <name evidence="20 21" type="primary">LOC106168835</name>
</gene>
<dbReference type="GO" id="GO:0004843">
    <property type="term" value="F:cysteine-type deubiquitinase activity"/>
    <property type="evidence" value="ECO:0007669"/>
    <property type="project" value="UniProtKB-EC"/>
</dbReference>
<keyword evidence="13" id="KW-0788">Thiol protease</keyword>
<dbReference type="RefSeq" id="XP_013403493.1">
    <property type="nucleotide sequence ID" value="XM_013548039.1"/>
</dbReference>
<dbReference type="Proteomes" id="UP000085678">
    <property type="component" value="Unplaced"/>
</dbReference>
<feature type="region of interest" description="Disordered" evidence="16">
    <location>
        <begin position="505"/>
        <end position="538"/>
    </location>
</feature>
<keyword evidence="10" id="KW-0863">Zinc-finger</keyword>
<evidence type="ECO:0000256" key="2">
    <source>
        <dbReference type="ARBA" id="ARBA00004123"/>
    </source>
</evidence>
<dbReference type="EC" id="3.4.19.12" evidence="5"/>
<feature type="compositionally biased region" description="Low complexity" evidence="16">
    <location>
        <begin position="874"/>
        <end position="891"/>
    </location>
</feature>
<feature type="region of interest" description="Disordered" evidence="16">
    <location>
        <begin position="838"/>
        <end position="910"/>
    </location>
</feature>
<dbReference type="KEGG" id="lak:106168835"/>
<proteinExistence type="inferred from homology"/>
<dbReference type="GO" id="GO:0008270">
    <property type="term" value="F:zinc ion binding"/>
    <property type="evidence" value="ECO:0007669"/>
    <property type="project" value="UniProtKB-KW"/>
</dbReference>
<evidence type="ECO:0000256" key="8">
    <source>
        <dbReference type="ARBA" id="ARBA00022670"/>
    </source>
</evidence>
<feature type="compositionally biased region" description="Polar residues" evidence="16">
    <location>
        <begin position="943"/>
        <end position="955"/>
    </location>
</feature>
<evidence type="ECO:0000256" key="13">
    <source>
        <dbReference type="ARBA" id="ARBA00022807"/>
    </source>
</evidence>
<dbReference type="GO" id="GO:0070530">
    <property type="term" value="F:K63-linked polyubiquitin modification-dependent protein binding"/>
    <property type="evidence" value="ECO:0007669"/>
    <property type="project" value="TreeGrafter"/>
</dbReference>
<dbReference type="Gene3D" id="4.10.240.30">
    <property type="match status" value="1"/>
</dbReference>
<feature type="region of interest" description="Disordered" evidence="16">
    <location>
        <begin position="571"/>
        <end position="601"/>
    </location>
</feature>
<accession>A0A1S3IZ63</accession>
<evidence type="ECO:0000259" key="18">
    <source>
        <dbReference type="PROSITE" id="PS51036"/>
    </source>
</evidence>
<comment type="similarity">
    <text evidence="4">Belongs to the peptidase C64 family.</text>
</comment>
<sequence>MDKKLSQFITETGADPGLARDLLEGANYDYIQALKAFNSMRSGTPPFPRDLSPVLEETKPHVVSQRQVFGQQTKANQFPVNDGGVGFRQSENDTANYGGKMKPPLVKGEAVEKGSISGSDAGQKKLKRGISAATQNLSLVDHARQEVLSDIKESRDDQFPHLVETPEFTFMLPDLTKYTEDYRAFLEKDLIEMSTLVSLEQAGVLNWWAEMGACQRLLPMVTSGDGNCLLHAASLGMWGFHDRLLTLRKALYNTLVHSDYKLAFYRRWRWQQTQANKESGLLYSEEEWSKEWQSLLTLASSTPRSQPGGSERGCCDSPATRSSRLSWHKCEGNGGDLYYESLEELHVFVLAHVLHRTVIVIADQYLKDINGEAFAPIPFGGIYLPYECDPKSCHRSPLVLTYDAAHFSALVAMELESSPVDKPRPPALIPLVGSDFELLPLHFAIDPGASFQWMKDEEDPKFLARFTLTTEDKLKLLERYLDIKWAPIPMADDLDSCPFKENILISQESDKSERDETRSSSTGSFESDEGMKALNMNDNGREKNKMAKQMQTVAKQFGSIGKSMKNNIKKFGTIGKSKNKNKNKSKDYKENNGLNTVTQSTRKSSISAELLRDHTTVMCASLSHKRAKHEEEMIKNYLSSARERFEEHQKIKQKKNEELKQKVGQKIEDEVDSAPVPCINTGCKLFGTANTNYLCSGCYKQQQQQVLDMQRGPGQSIPGQEKLEVKLIPKVDNRIANKPGAEQKDATLYQSGKSKFYLPSESESRSTGSNQPGERPVSGRPVDPNLNNTVVLNNTGGPGQASKSKTLELSNSTFYHGNTIRNPTSQGSVFIMPPPGQTSAVSGMKRVAPQPPPNSKSAIQQGQRVSMPEPRNISGHGLSAAAAGARSSVPAQFNRAGGSPPRSPPQSMERSVPIQIIHEDGTRRVFKPRGVQQPPQRGYLDMGSTQSGGLASSKVTPGYKVDMQHQEQQQGQHPPDIWYEGKDAIRRRCKTQGCPFFGTEQTDFLCSACFKQRQKTLLYLATSKQTAL</sequence>
<evidence type="ECO:0000259" key="17">
    <source>
        <dbReference type="PROSITE" id="PS50802"/>
    </source>
</evidence>
<evidence type="ECO:0000256" key="7">
    <source>
        <dbReference type="ARBA" id="ARBA00022553"/>
    </source>
</evidence>
<evidence type="ECO:0000256" key="11">
    <source>
        <dbReference type="ARBA" id="ARBA00022786"/>
    </source>
</evidence>
<dbReference type="PANTHER" id="PTHR13367">
    <property type="entry name" value="UBIQUITIN THIOESTERASE"/>
    <property type="match status" value="1"/>
</dbReference>
<dbReference type="InterPro" id="IPR051346">
    <property type="entry name" value="OTU_Deubiquitinase"/>
</dbReference>
<dbReference type="SMART" id="SM00259">
    <property type="entry name" value="ZnF_A20"/>
    <property type="match status" value="2"/>
</dbReference>
<dbReference type="STRING" id="7574.A0A1S3IZ63"/>
<dbReference type="GO" id="GO:0070536">
    <property type="term" value="P:protein K63-linked deubiquitination"/>
    <property type="evidence" value="ECO:0007669"/>
    <property type="project" value="TreeGrafter"/>
</dbReference>
<keyword evidence="9" id="KW-0479">Metal-binding</keyword>
<dbReference type="Pfam" id="PF01754">
    <property type="entry name" value="zf-A20"/>
    <property type="match status" value="1"/>
</dbReference>
<protein>
    <recommendedName>
        <fullName evidence="5">ubiquitinyl hydrolase 1</fullName>
        <ecNumber evidence="5">3.4.19.12</ecNumber>
    </recommendedName>
</protein>
<evidence type="ECO:0000256" key="1">
    <source>
        <dbReference type="ARBA" id="ARBA00000707"/>
    </source>
</evidence>
<feature type="region of interest" description="Disordered" evidence="16">
    <location>
        <begin position="738"/>
        <end position="787"/>
    </location>
</feature>
<evidence type="ECO:0000313" key="20">
    <source>
        <dbReference type="RefSeq" id="XP_013403493.1"/>
    </source>
</evidence>
<keyword evidence="6" id="KW-0963">Cytoplasm</keyword>
<reference evidence="20 21" key="1">
    <citation type="submission" date="2025-04" db="UniProtKB">
        <authorList>
            <consortium name="RefSeq"/>
        </authorList>
    </citation>
    <scope>IDENTIFICATION</scope>
    <source>
        <tissue evidence="20 21">Gonads</tissue>
    </source>
</reference>
<evidence type="ECO:0000256" key="4">
    <source>
        <dbReference type="ARBA" id="ARBA00005865"/>
    </source>
</evidence>
<dbReference type="CDD" id="cd22768">
    <property type="entry name" value="OTU_OTUD7"/>
    <property type="match status" value="1"/>
</dbReference>
<evidence type="ECO:0000256" key="10">
    <source>
        <dbReference type="ARBA" id="ARBA00022771"/>
    </source>
</evidence>
<dbReference type="GO" id="GO:0035871">
    <property type="term" value="P:protein K11-linked deubiquitination"/>
    <property type="evidence" value="ECO:0007669"/>
    <property type="project" value="TreeGrafter"/>
</dbReference>
<dbReference type="GO" id="GO:0003677">
    <property type="term" value="F:DNA binding"/>
    <property type="evidence" value="ECO:0007669"/>
    <property type="project" value="InterPro"/>
</dbReference>
<dbReference type="GO" id="GO:0071947">
    <property type="term" value="P:protein deubiquitination involved in ubiquitin-dependent protein catabolic process"/>
    <property type="evidence" value="ECO:0007669"/>
    <property type="project" value="TreeGrafter"/>
</dbReference>
<keyword evidence="11" id="KW-0833">Ubl conjugation pathway</keyword>
<dbReference type="InterPro" id="IPR002653">
    <property type="entry name" value="Znf_A20"/>
</dbReference>
<feature type="compositionally biased region" description="Polar residues" evidence="16">
    <location>
        <begin position="855"/>
        <end position="864"/>
    </location>
</feature>
<dbReference type="RefSeq" id="XP_023931924.1">
    <property type="nucleotide sequence ID" value="XM_024076156.1"/>
</dbReference>
<keyword evidence="7" id="KW-0597">Phosphoprotein</keyword>
<dbReference type="InterPro" id="IPR003323">
    <property type="entry name" value="OTU_dom"/>
</dbReference>
<keyword evidence="14" id="KW-0862">Zinc</keyword>
<feature type="region of interest" description="Disordered" evidence="16">
    <location>
        <begin position="928"/>
        <end position="956"/>
    </location>
</feature>
<dbReference type="GO" id="GO:0071108">
    <property type="term" value="P:protein K48-linked deubiquitination"/>
    <property type="evidence" value="ECO:0007669"/>
    <property type="project" value="TreeGrafter"/>
</dbReference>
<evidence type="ECO:0000256" key="9">
    <source>
        <dbReference type="ARBA" id="ARBA00022723"/>
    </source>
</evidence>
<comment type="subcellular location">
    <subcellularLocation>
        <location evidence="3">Cytoplasm</location>
    </subcellularLocation>
    <subcellularLocation>
        <location evidence="2">Nucleus</location>
    </subcellularLocation>
</comment>
<feature type="domain" description="OTU" evidence="17">
    <location>
        <begin position="217"/>
        <end position="413"/>
    </location>
</feature>
<keyword evidence="8" id="KW-0645">Protease</keyword>
<keyword evidence="15" id="KW-0539">Nucleus</keyword>
<evidence type="ECO:0000256" key="6">
    <source>
        <dbReference type="ARBA" id="ARBA00022490"/>
    </source>
</evidence>
<dbReference type="Gene3D" id="1.20.5.4770">
    <property type="match status" value="1"/>
</dbReference>
<evidence type="ECO:0000256" key="3">
    <source>
        <dbReference type="ARBA" id="ARBA00004496"/>
    </source>
</evidence>
<feature type="region of interest" description="Disordered" evidence="16">
    <location>
        <begin position="300"/>
        <end position="322"/>
    </location>
</feature>
<dbReference type="OrthoDB" id="10064699at2759"/>
<feature type="domain" description="A20-type" evidence="18">
    <location>
        <begin position="672"/>
        <end position="707"/>
    </location>
</feature>
<comment type="catalytic activity">
    <reaction evidence="1">
        <text>Thiol-dependent hydrolysis of ester, thioester, amide, peptide and isopeptide bonds formed by the C-terminal Gly of ubiquitin (a 76-residue protein attached to proteins as an intracellular targeting signal).</text>
        <dbReference type="EC" id="3.4.19.12"/>
    </reaction>
</comment>
<keyword evidence="12" id="KW-0378">Hydrolase</keyword>
<evidence type="ECO:0000256" key="14">
    <source>
        <dbReference type="ARBA" id="ARBA00022833"/>
    </source>
</evidence>
<organism evidence="19 20">
    <name type="scientific">Lingula anatina</name>
    <name type="common">Brachiopod</name>
    <name type="synonym">Lingula unguis</name>
    <dbReference type="NCBI Taxonomy" id="7574"/>
    <lineage>
        <taxon>Eukaryota</taxon>
        <taxon>Metazoa</taxon>
        <taxon>Spiralia</taxon>
        <taxon>Lophotrochozoa</taxon>
        <taxon>Brachiopoda</taxon>
        <taxon>Linguliformea</taxon>
        <taxon>Lingulata</taxon>
        <taxon>Lingulida</taxon>
        <taxon>Linguloidea</taxon>
        <taxon>Lingulidae</taxon>
        <taxon>Lingula</taxon>
    </lineage>
</organism>
<dbReference type="PANTHER" id="PTHR13367:SF27">
    <property type="entry name" value="OTU DOMAIN-CONTAINING PROTEIN"/>
    <property type="match status" value="1"/>
</dbReference>
<feature type="domain" description="A20-type" evidence="18">
    <location>
        <begin position="983"/>
        <end position="1018"/>
    </location>
</feature>